<sequence length="332" mass="35986">MSNLNYGSTIHLQNMYDVANGDYLDRNNPIDDQEYYVVTTRSTDRDGSSGTWKIESAIGGQGPEVKIGDIVKLSNASAGGGYLCAIPYDSSLATIQAVTNRIASDESLQWEIVVPDGMKGDTLRETDIFYLKNSGQQAYLGVYYGPPSGTSNGLYGVWGYKSFAKETQQQWRYIDATPAPAPTPTPTTPTPTPTPTPTTPTPAPTPTPSGLRTGRKCCWDVPANTTVYVAAMNTEQWNRTVHVWIDGKEATPISLPAGNNGVVHVYETGKTSSSNGNNFCISIDDSKAGEMMLEWYPPAAVGKGLFVNIGAEKDYQKESGYSDVAVSVYWVR</sequence>
<evidence type="ECO:0000313" key="2">
    <source>
        <dbReference type="EMBL" id="QRO76678.1"/>
    </source>
</evidence>
<organism evidence="2 3">
    <name type="scientific">Burkholderia dolosa</name>
    <dbReference type="NCBI Taxonomy" id="152500"/>
    <lineage>
        <taxon>Bacteria</taxon>
        <taxon>Pseudomonadati</taxon>
        <taxon>Pseudomonadota</taxon>
        <taxon>Betaproteobacteria</taxon>
        <taxon>Burkholderiales</taxon>
        <taxon>Burkholderiaceae</taxon>
        <taxon>Burkholderia</taxon>
        <taxon>Burkholderia cepacia complex</taxon>
    </lineage>
</organism>
<protein>
    <recommendedName>
        <fullName evidence="4">Calcium-mediated lectin domain-containing protein</fullName>
    </recommendedName>
</protein>
<proteinExistence type="predicted"/>
<reference evidence="2 3" key="1">
    <citation type="submission" date="2021-02" db="EMBL/GenBank/DDBJ databases">
        <title>FDA dAtabase for Regulatory Grade micrObial Sequences (FDA-ARGOS): Supporting development and validation of Infectious Disease Dx tests.</title>
        <authorList>
            <person name="Minogue T."/>
            <person name="Wolcott M."/>
            <person name="Wasieloski L."/>
            <person name="Aguilar W."/>
            <person name="Moore D."/>
            <person name="Jaissle J."/>
            <person name="Tallon L."/>
            <person name="Sadzewicz L."/>
            <person name="Zhao X."/>
            <person name="Boylan J."/>
            <person name="Ott S."/>
            <person name="Bowen H."/>
            <person name="Vavikolanu K."/>
            <person name="Mehta A."/>
            <person name="Aluvathingal J."/>
            <person name="Nadendla S."/>
            <person name="Yan Y."/>
            <person name="Sichtig H."/>
        </authorList>
    </citation>
    <scope>NUCLEOTIDE SEQUENCE [LARGE SCALE GENOMIC DNA]</scope>
    <source>
        <strain evidence="2 3">FDAARGOS_1272</strain>
    </source>
</reference>
<dbReference type="RefSeq" id="WP_081293601.1">
    <property type="nucleotide sequence ID" value="NZ_CABVPR010000047.1"/>
</dbReference>
<evidence type="ECO:0000256" key="1">
    <source>
        <dbReference type="SAM" id="MobiDB-lite"/>
    </source>
</evidence>
<gene>
    <name evidence="2" type="ORF">I6K02_12255</name>
</gene>
<accession>A0A892I3F0</accession>
<name>A0A892I3F0_9BURK</name>
<feature type="compositionally biased region" description="Pro residues" evidence="1">
    <location>
        <begin position="179"/>
        <end position="207"/>
    </location>
</feature>
<keyword evidence="3" id="KW-1185">Reference proteome</keyword>
<feature type="region of interest" description="Disordered" evidence="1">
    <location>
        <begin position="176"/>
        <end position="213"/>
    </location>
</feature>
<evidence type="ECO:0008006" key="4">
    <source>
        <dbReference type="Google" id="ProtNLM"/>
    </source>
</evidence>
<dbReference type="AlphaFoldDB" id="A0A892I3F0"/>
<dbReference type="Proteomes" id="UP000625568">
    <property type="component" value="Chromosome 1"/>
</dbReference>
<dbReference type="Gene3D" id="2.80.10.50">
    <property type="match status" value="1"/>
</dbReference>
<dbReference type="GeneID" id="93127416"/>
<evidence type="ECO:0000313" key="3">
    <source>
        <dbReference type="Proteomes" id="UP000625568"/>
    </source>
</evidence>
<dbReference type="EMBL" id="CP069482">
    <property type="protein sequence ID" value="QRO76678.1"/>
    <property type="molecule type" value="Genomic_DNA"/>
</dbReference>